<reference evidence="3" key="1">
    <citation type="submission" date="2016-06" db="EMBL/GenBank/DDBJ databases">
        <authorList>
            <person name="Varghese N."/>
            <person name="Submissions Spin"/>
        </authorList>
    </citation>
    <scope>NUCLEOTIDE SEQUENCE [LARGE SCALE GENOMIC DNA]</scope>
    <source>
        <strain evidence="3">DSM 44983</strain>
    </source>
</reference>
<feature type="transmembrane region" description="Helical" evidence="1">
    <location>
        <begin position="340"/>
        <end position="363"/>
    </location>
</feature>
<keyword evidence="3" id="KW-1185">Reference proteome</keyword>
<organism evidence="2 3">
    <name type="scientific">Micromonospora rifamycinica</name>
    <dbReference type="NCBI Taxonomy" id="291594"/>
    <lineage>
        <taxon>Bacteria</taxon>
        <taxon>Bacillati</taxon>
        <taxon>Actinomycetota</taxon>
        <taxon>Actinomycetes</taxon>
        <taxon>Micromonosporales</taxon>
        <taxon>Micromonosporaceae</taxon>
        <taxon>Micromonospora</taxon>
    </lineage>
</organism>
<name>A0A1C5GMW6_9ACTN</name>
<evidence type="ECO:0000256" key="1">
    <source>
        <dbReference type="SAM" id="Phobius"/>
    </source>
</evidence>
<feature type="transmembrane region" description="Helical" evidence="1">
    <location>
        <begin position="272"/>
        <end position="293"/>
    </location>
</feature>
<dbReference type="Proteomes" id="UP000198226">
    <property type="component" value="Chromosome I"/>
</dbReference>
<sequence>MNGTARVNGTARHRPPRADLIAAGAAVGLVAVAVVVGGVLYLTGRPVHASAAPLFAQWLPHVGPGTPLAVLLAVLVWWRGPATAARLTWRPLLALSYATAVAWTLSLALVDGWQRGVAGRLTTEFEYLHEVPGVTDIPAMLAGFAGRILDQQPDSWTTHVSGHPPGALLVFVLLDRAGLGGGGWAGMLCVLAAGLVAVAVPHTVRLLGTDEAARAVVPFVVLFPGAVWSGVSADGLFAGVTATGVALVAHGAVRGRAVGAVAGGTLLALGCYLSYGLVLMAPIALVVVVLAGWRWRKVGGILLGAVPVVVAFTAVGFWWPTGYHLVIERYYQGVASDRAYGYWVWANLALVTVAAGPVAAVIVRRAVPAAWRDVAWRRPVLRRPVLRRPVLRRPVLRRPVLRRPVLRRPVLRRPVLRRPVLRRPVLRRVVSRRVVLPEPGLSRPVLSRSGRFQPGADPAGWLLVLAATAVILAADLSGYSKAEVERIWLPFTVWLMAGAALIPPADRRGWLAVQAAVALTVNHLLLTGW</sequence>
<feature type="transmembrane region" description="Helical" evidence="1">
    <location>
        <begin position="20"/>
        <end position="42"/>
    </location>
</feature>
<dbReference type="AlphaFoldDB" id="A0A1C5GMW6"/>
<feature type="transmembrane region" description="Helical" evidence="1">
    <location>
        <begin position="459"/>
        <end position="480"/>
    </location>
</feature>
<feature type="transmembrane region" description="Helical" evidence="1">
    <location>
        <begin position="486"/>
        <end position="502"/>
    </location>
</feature>
<keyword evidence="1" id="KW-0472">Membrane</keyword>
<keyword evidence="1" id="KW-1133">Transmembrane helix</keyword>
<feature type="transmembrane region" description="Helical" evidence="1">
    <location>
        <begin position="300"/>
        <end position="320"/>
    </location>
</feature>
<feature type="transmembrane region" description="Helical" evidence="1">
    <location>
        <begin position="181"/>
        <end position="200"/>
    </location>
</feature>
<feature type="transmembrane region" description="Helical" evidence="1">
    <location>
        <begin position="212"/>
        <end position="231"/>
    </location>
</feature>
<gene>
    <name evidence="2" type="ORF">GA0070623_0051</name>
</gene>
<proteinExistence type="predicted"/>
<dbReference type="EMBL" id="LT607752">
    <property type="protein sequence ID" value="SCG35129.1"/>
    <property type="molecule type" value="Genomic_DNA"/>
</dbReference>
<protein>
    <recommendedName>
        <fullName evidence="4">Integral membrane protein</fullName>
    </recommendedName>
</protein>
<keyword evidence="1" id="KW-0812">Transmembrane</keyword>
<accession>A0A1C5GMW6</accession>
<evidence type="ECO:0008006" key="4">
    <source>
        <dbReference type="Google" id="ProtNLM"/>
    </source>
</evidence>
<evidence type="ECO:0000313" key="3">
    <source>
        <dbReference type="Proteomes" id="UP000198226"/>
    </source>
</evidence>
<feature type="transmembrane region" description="Helical" evidence="1">
    <location>
        <begin position="62"/>
        <end position="80"/>
    </location>
</feature>
<evidence type="ECO:0000313" key="2">
    <source>
        <dbReference type="EMBL" id="SCG35129.1"/>
    </source>
</evidence>
<feature type="transmembrane region" description="Helical" evidence="1">
    <location>
        <begin position="92"/>
        <end position="110"/>
    </location>
</feature>